<feature type="chain" id="PRO_5009172979" evidence="13">
    <location>
        <begin position="23"/>
        <end position="730"/>
    </location>
</feature>
<dbReference type="PROSITE" id="PS52016">
    <property type="entry name" value="TONB_DEPENDENT_REC_3"/>
    <property type="match status" value="1"/>
</dbReference>
<dbReference type="CDD" id="cd01347">
    <property type="entry name" value="ligand_gated_channel"/>
    <property type="match status" value="1"/>
</dbReference>
<dbReference type="InterPro" id="IPR010949">
    <property type="entry name" value="TonB_Hb/transfer/lactofer_rcpt"/>
</dbReference>
<dbReference type="GO" id="GO:0009279">
    <property type="term" value="C:cell outer membrane"/>
    <property type="evidence" value="ECO:0007669"/>
    <property type="project" value="UniProtKB-SubCell"/>
</dbReference>
<evidence type="ECO:0000256" key="11">
    <source>
        <dbReference type="PROSITE-ProRule" id="PRU01360"/>
    </source>
</evidence>
<evidence type="ECO:0000259" key="14">
    <source>
        <dbReference type="Pfam" id="PF00593"/>
    </source>
</evidence>
<evidence type="ECO:0000259" key="15">
    <source>
        <dbReference type="Pfam" id="PF07715"/>
    </source>
</evidence>
<dbReference type="InterPro" id="IPR011276">
    <property type="entry name" value="TonB_haem/Hb_rcpt"/>
</dbReference>
<dbReference type="GO" id="GO:0015344">
    <property type="term" value="F:siderophore uptake transmembrane transporter activity"/>
    <property type="evidence" value="ECO:0007669"/>
    <property type="project" value="TreeGrafter"/>
</dbReference>
<gene>
    <name evidence="16" type="ORF">A130_09760</name>
</gene>
<evidence type="ECO:0000313" key="16">
    <source>
        <dbReference type="EMBL" id="OEE69560.1"/>
    </source>
</evidence>
<evidence type="ECO:0000256" key="1">
    <source>
        <dbReference type="ARBA" id="ARBA00004571"/>
    </source>
</evidence>
<evidence type="ECO:0000256" key="10">
    <source>
        <dbReference type="ARBA" id="ARBA00023237"/>
    </source>
</evidence>
<dbReference type="NCBIfam" id="TIGR01785">
    <property type="entry name" value="TonB-hemin"/>
    <property type="match status" value="1"/>
</dbReference>
<evidence type="ECO:0000256" key="5">
    <source>
        <dbReference type="ARBA" id="ARBA00022692"/>
    </source>
</evidence>
<dbReference type="Proteomes" id="UP000094165">
    <property type="component" value="Unassembled WGS sequence"/>
</dbReference>
<dbReference type="SUPFAM" id="SSF56935">
    <property type="entry name" value="Porins"/>
    <property type="match status" value="1"/>
</dbReference>
<keyword evidence="5 11" id="KW-0812">Transmembrane</keyword>
<sequence>MSAKKTLLAASIFAAVSPSIYAQDTSNSQATMFDEVVVSATRTEQNLKDVSSSISTVSSNDIDNTMSNSIQDALKYTPGVTANGGGRFGLSGFTIRGMSDSRIKVLVDGVQQPTPYNPGANEQRKYPSSIEIDTLKVIEVNKGPSSTLYGSDALGGAVLMQTKNPDDILRTDSDENAFEAKTSYNSIDSSSKTTGTWAMREADLETLIMLTYKTGNESETHSNGADIAGPTRGASNPADAEVGNLLAKAFYNLNESHRIGAIVEYYTSQYDEDELSYEGYTIMPGFSYKDNYNKDTTTRLRVGVEHKWTANNSYFDTIESKLNVQQTESLSENYDTSYGSSPYTSGRRMRERIASDDSIQFDAQFDKLADVGDSFHQLTYGISYKENKFSTENTDYKYDLGTVAPGHTDMPDATMTQYGIFLQDQAFLLNEQLVLTAGIRYDSFKAEPKTNDGFSTEYPDSKNDAFTAKLGSVYHFNNNFSALAQISQGFKAPTLQDMYYFYDSGAVIDANPDLKAESSISYEAGIRAQSTAAQIELMAFYNDYSDFINQKYLGKVVGGPNDGKEHYTKENIGSVEIYGVELSSTFLLDEAFDAPKGTYSKLSIAYAEGRDKESGDSIDSVAPLTSNLGLGYDSENHTFGTLLNINMVASKDKWANSGYENINVAGYTLVDLTAYYRPMNDLTVRGGLFNAFDKQYWLYNDMIGAEADDNGLDRKAQAGRNWGIELDYKF</sequence>
<organism evidence="16 17">
    <name type="scientific">Vibrio genomosp. F6 str. FF-238</name>
    <dbReference type="NCBI Taxonomy" id="1191298"/>
    <lineage>
        <taxon>Bacteria</taxon>
        <taxon>Pseudomonadati</taxon>
        <taxon>Pseudomonadota</taxon>
        <taxon>Gammaproteobacteria</taxon>
        <taxon>Vibrionales</taxon>
        <taxon>Vibrionaceae</taxon>
        <taxon>Vibrio</taxon>
    </lineage>
</organism>
<evidence type="ECO:0000256" key="13">
    <source>
        <dbReference type="SAM" id="SignalP"/>
    </source>
</evidence>
<dbReference type="InterPro" id="IPR036942">
    <property type="entry name" value="Beta-barrel_TonB_sf"/>
</dbReference>
<dbReference type="RefSeq" id="WP_017051620.1">
    <property type="nucleotide sequence ID" value="NZ_AJYW02000313.1"/>
</dbReference>
<evidence type="ECO:0000256" key="9">
    <source>
        <dbReference type="ARBA" id="ARBA00023170"/>
    </source>
</evidence>
<dbReference type="GO" id="GO:0015232">
    <property type="term" value="F:heme transmembrane transporter activity"/>
    <property type="evidence" value="ECO:0007669"/>
    <property type="project" value="InterPro"/>
</dbReference>
<feature type="signal peptide" evidence="13">
    <location>
        <begin position="1"/>
        <end position="22"/>
    </location>
</feature>
<evidence type="ECO:0000256" key="2">
    <source>
        <dbReference type="ARBA" id="ARBA00008143"/>
    </source>
</evidence>
<evidence type="ECO:0000256" key="6">
    <source>
        <dbReference type="ARBA" id="ARBA00022729"/>
    </source>
</evidence>
<dbReference type="Pfam" id="PF07715">
    <property type="entry name" value="Plug"/>
    <property type="match status" value="1"/>
</dbReference>
<comment type="subcellular location">
    <subcellularLocation>
        <location evidence="1 11">Cell outer membrane</location>
        <topology evidence="1 11">Multi-pass membrane protein</topology>
    </subcellularLocation>
</comment>
<keyword evidence="10 11" id="KW-0998">Cell outer membrane</keyword>
<dbReference type="PANTHER" id="PTHR30069">
    <property type="entry name" value="TONB-DEPENDENT OUTER MEMBRANE RECEPTOR"/>
    <property type="match status" value="1"/>
</dbReference>
<dbReference type="InterPro" id="IPR000531">
    <property type="entry name" value="Beta-barrel_TonB"/>
</dbReference>
<comment type="caution">
    <text evidence="16">The sequence shown here is derived from an EMBL/GenBank/DDBJ whole genome shotgun (WGS) entry which is preliminary data.</text>
</comment>
<keyword evidence="9" id="KW-0675">Receptor</keyword>
<dbReference type="Gene3D" id="2.40.170.20">
    <property type="entry name" value="TonB-dependent receptor, beta-barrel domain"/>
    <property type="match status" value="1"/>
</dbReference>
<evidence type="ECO:0000313" key="17">
    <source>
        <dbReference type="Proteomes" id="UP000094165"/>
    </source>
</evidence>
<keyword evidence="7 12" id="KW-0798">TonB box</keyword>
<evidence type="ECO:0000256" key="12">
    <source>
        <dbReference type="RuleBase" id="RU003357"/>
    </source>
</evidence>
<name>A0A1E5CMG7_9VIBR</name>
<evidence type="ECO:0000256" key="7">
    <source>
        <dbReference type="ARBA" id="ARBA00023077"/>
    </source>
</evidence>
<dbReference type="AlphaFoldDB" id="A0A1E5CMG7"/>
<keyword evidence="6 13" id="KW-0732">Signal</keyword>
<dbReference type="EMBL" id="AJYW02000313">
    <property type="protein sequence ID" value="OEE69560.1"/>
    <property type="molecule type" value="Genomic_DNA"/>
</dbReference>
<keyword evidence="17" id="KW-1185">Reference proteome</keyword>
<dbReference type="InterPro" id="IPR012910">
    <property type="entry name" value="Plug_dom"/>
</dbReference>
<keyword evidence="8 11" id="KW-0472">Membrane</keyword>
<dbReference type="InterPro" id="IPR039426">
    <property type="entry name" value="TonB-dep_rcpt-like"/>
</dbReference>
<dbReference type="Gene3D" id="2.170.130.10">
    <property type="entry name" value="TonB-dependent receptor, plug domain"/>
    <property type="match status" value="1"/>
</dbReference>
<protein>
    <submittedName>
        <fullName evidence="16">Ligand-gated channel</fullName>
    </submittedName>
</protein>
<dbReference type="PANTHER" id="PTHR30069:SF29">
    <property type="entry name" value="HEMOGLOBIN AND HEMOGLOBIN-HAPTOGLOBIN-BINDING PROTEIN 1-RELATED"/>
    <property type="match status" value="1"/>
</dbReference>
<accession>A0A1E5CMG7</accession>
<keyword evidence="3 11" id="KW-0813">Transport</keyword>
<keyword evidence="4 11" id="KW-1134">Transmembrane beta strand</keyword>
<dbReference type="NCBIfam" id="TIGR01786">
    <property type="entry name" value="TonB-hemlactrns"/>
    <property type="match status" value="1"/>
</dbReference>
<dbReference type="InterPro" id="IPR037066">
    <property type="entry name" value="Plug_dom_sf"/>
</dbReference>
<evidence type="ECO:0000256" key="4">
    <source>
        <dbReference type="ARBA" id="ARBA00022452"/>
    </source>
</evidence>
<feature type="domain" description="TonB-dependent receptor plug" evidence="15">
    <location>
        <begin position="47"/>
        <end position="157"/>
    </location>
</feature>
<evidence type="ECO:0000256" key="8">
    <source>
        <dbReference type="ARBA" id="ARBA00023136"/>
    </source>
</evidence>
<proteinExistence type="inferred from homology"/>
<evidence type="ECO:0000256" key="3">
    <source>
        <dbReference type="ARBA" id="ARBA00022448"/>
    </source>
</evidence>
<reference evidence="16 17" key="1">
    <citation type="journal article" date="2012" name="Science">
        <title>Ecological populations of bacteria act as socially cohesive units of antibiotic production and resistance.</title>
        <authorList>
            <person name="Cordero O.X."/>
            <person name="Wildschutte H."/>
            <person name="Kirkup B."/>
            <person name="Proehl S."/>
            <person name="Ngo L."/>
            <person name="Hussain F."/>
            <person name="Le Roux F."/>
            <person name="Mincer T."/>
            <person name="Polz M.F."/>
        </authorList>
    </citation>
    <scope>NUCLEOTIDE SEQUENCE [LARGE SCALE GENOMIC DNA]</scope>
    <source>
        <strain evidence="16 17">FF-238</strain>
    </source>
</reference>
<feature type="domain" description="TonB-dependent receptor-like beta-barrel" evidence="14">
    <location>
        <begin position="256"/>
        <end position="690"/>
    </location>
</feature>
<dbReference type="Pfam" id="PF00593">
    <property type="entry name" value="TonB_dep_Rec_b-barrel"/>
    <property type="match status" value="1"/>
</dbReference>
<dbReference type="GO" id="GO:0044718">
    <property type="term" value="P:siderophore transmembrane transport"/>
    <property type="evidence" value="ECO:0007669"/>
    <property type="project" value="TreeGrafter"/>
</dbReference>
<comment type="similarity">
    <text evidence="2">Belongs to the TonB-dependent receptor family. Hemoglobin/haptoglobin binding protein subfamily.</text>
</comment>